<dbReference type="Ensembl" id="ENSHHUT00000025592.1">
    <property type="protein sequence ID" value="ENSHHUP00000024659.1"/>
    <property type="gene ID" value="ENSHHUG00000015494.1"/>
</dbReference>
<reference evidence="2" key="2">
    <citation type="submission" date="2025-08" db="UniProtKB">
        <authorList>
            <consortium name="Ensembl"/>
        </authorList>
    </citation>
    <scope>IDENTIFICATION</scope>
</reference>
<dbReference type="STRING" id="62062.ENSHHUP00000024659"/>
<name>A0A4W5LFM2_9TELE</name>
<dbReference type="AlphaFoldDB" id="A0A4W5LFM2"/>
<feature type="compositionally biased region" description="Basic and acidic residues" evidence="1">
    <location>
        <begin position="131"/>
        <end position="157"/>
    </location>
</feature>
<feature type="region of interest" description="Disordered" evidence="1">
    <location>
        <begin position="114"/>
        <end position="157"/>
    </location>
</feature>
<evidence type="ECO:0000256" key="1">
    <source>
        <dbReference type="SAM" id="MobiDB-lite"/>
    </source>
</evidence>
<dbReference type="PANTHER" id="PTHR46001:SF1">
    <property type="entry name" value="RHO GUANINE NUCLEOTIDE EXCHANGE FACTOR TIAM1"/>
    <property type="match status" value="1"/>
</dbReference>
<reference evidence="3" key="1">
    <citation type="submission" date="2018-06" db="EMBL/GenBank/DDBJ databases">
        <title>Genome assembly of Danube salmon.</title>
        <authorList>
            <person name="Macqueen D.J."/>
            <person name="Gundappa M.K."/>
        </authorList>
    </citation>
    <scope>NUCLEOTIDE SEQUENCE [LARGE SCALE GENOMIC DNA]</scope>
</reference>
<organism evidence="2 3">
    <name type="scientific">Hucho hucho</name>
    <name type="common">huchen</name>
    <dbReference type="NCBI Taxonomy" id="62062"/>
    <lineage>
        <taxon>Eukaryota</taxon>
        <taxon>Metazoa</taxon>
        <taxon>Chordata</taxon>
        <taxon>Craniata</taxon>
        <taxon>Vertebrata</taxon>
        <taxon>Euteleostomi</taxon>
        <taxon>Actinopterygii</taxon>
        <taxon>Neopterygii</taxon>
        <taxon>Teleostei</taxon>
        <taxon>Protacanthopterygii</taxon>
        <taxon>Salmoniformes</taxon>
        <taxon>Salmonidae</taxon>
        <taxon>Salmoninae</taxon>
        <taxon>Hucho</taxon>
    </lineage>
</organism>
<dbReference type="GO" id="GO:0007264">
    <property type="term" value="P:small GTPase-mediated signal transduction"/>
    <property type="evidence" value="ECO:0007669"/>
    <property type="project" value="InterPro"/>
</dbReference>
<keyword evidence="3" id="KW-1185">Reference proteome</keyword>
<dbReference type="GO" id="GO:0005829">
    <property type="term" value="C:cytosol"/>
    <property type="evidence" value="ECO:0007669"/>
    <property type="project" value="TreeGrafter"/>
</dbReference>
<feature type="compositionally biased region" description="Polar residues" evidence="1">
    <location>
        <begin position="285"/>
        <end position="295"/>
    </location>
</feature>
<feature type="compositionally biased region" description="Polar residues" evidence="1">
    <location>
        <begin position="238"/>
        <end position="247"/>
    </location>
</feature>
<proteinExistence type="predicted"/>
<dbReference type="GO" id="GO:0005085">
    <property type="term" value="F:guanyl-nucleotide exchange factor activity"/>
    <property type="evidence" value="ECO:0007669"/>
    <property type="project" value="InterPro"/>
</dbReference>
<feature type="region of interest" description="Disordered" evidence="1">
    <location>
        <begin position="265"/>
        <end position="295"/>
    </location>
</feature>
<reference evidence="2" key="3">
    <citation type="submission" date="2025-09" db="UniProtKB">
        <authorList>
            <consortium name="Ensembl"/>
        </authorList>
    </citation>
    <scope>IDENTIFICATION</scope>
</reference>
<feature type="region of interest" description="Disordered" evidence="1">
    <location>
        <begin position="206"/>
        <end position="252"/>
    </location>
</feature>
<dbReference type="GeneTree" id="ENSGT00940000156294"/>
<evidence type="ECO:0000313" key="3">
    <source>
        <dbReference type="Proteomes" id="UP000314982"/>
    </source>
</evidence>
<sequence length="295" mass="32805">MQPVRMLSLVQLYNVLRNWEPMTNIFKSLFSSSSVDSKKDFLKTVHSILRDKQRRQLMKTESLPPNQQYVPFGGKRLCALKGARPAMNRAVSDPARTLGRRKLVRNRFTIDTDIVFDSGPDQESPLSPLSPEEHEGQGQREGQGKERGEVQTGDTDRWVEEQFDLERYEEEQEALKETEVKGGGDVKETEILSGGDDCCLFVRGPSTESLSNTDLEGPVGALSLGEEGQEWGPKHPQPQGSMGTTTPGMRLSHLGKQCDLAGMSVDDQGAREEGEDIWLPRENCPQDSGAQTLQS</sequence>
<accession>A0A4W5LFM2</accession>
<evidence type="ECO:0000313" key="2">
    <source>
        <dbReference type="Ensembl" id="ENSHHUP00000024659.1"/>
    </source>
</evidence>
<dbReference type="PANTHER" id="PTHR46001">
    <property type="entry name" value="TIAM (MAMMALIAN TUMOR INVASION AND METASTASIS FACTOR) HOMOLOG"/>
    <property type="match status" value="1"/>
</dbReference>
<protein>
    <submittedName>
        <fullName evidence="2">Uncharacterized protein</fullName>
    </submittedName>
</protein>
<dbReference type="GO" id="GO:0005886">
    <property type="term" value="C:plasma membrane"/>
    <property type="evidence" value="ECO:0007669"/>
    <property type="project" value="TreeGrafter"/>
</dbReference>
<dbReference type="InterPro" id="IPR043537">
    <property type="entry name" value="Tiam1/Tiam2/Sif"/>
</dbReference>
<dbReference type="Proteomes" id="UP000314982">
    <property type="component" value="Unassembled WGS sequence"/>
</dbReference>